<proteinExistence type="predicted"/>
<dbReference type="InterPro" id="IPR003598">
    <property type="entry name" value="Ig_sub2"/>
</dbReference>
<dbReference type="CDD" id="cd00063">
    <property type="entry name" value="FN3"/>
    <property type="match status" value="1"/>
</dbReference>
<dbReference type="SMART" id="SM00408">
    <property type="entry name" value="IGc2"/>
    <property type="match status" value="1"/>
</dbReference>
<evidence type="ECO:0000256" key="1">
    <source>
        <dbReference type="ARBA" id="ARBA00022737"/>
    </source>
</evidence>
<feature type="chain" id="PRO_5047157985" evidence="3">
    <location>
        <begin position="23"/>
        <end position="310"/>
    </location>
</feature>
<dbReference type="PROSITE" id="PS50835">
    <property type="entry name" value="IG_LIKE"/>
    <property type="match status" value="1"/>
</dbReference>
<dbReference type="Proteomes" id="UP001652582">
    <property type="component" value="Chromosome 14"/>
</dbReference>
<organism evidence="6 7">
    <name type="scientific">Bicyclus anynana</name>
    <name type="common">Squinting bush brown butterfly</name>
    <dbReference type="NCBI Taxonomy" id="110368"/>
    <lineage>
        <taxon>Eukaryota</taxon>
        <taxon>Metazoa</taxon>
        <taxon>Ecdysozoa</taxon>
        <taxon>Arthropoda</taxon>
        <taxon>Hexapoda</taxon>
        <taxon>Insecta</taxon>
        <taxon>Pterygota</taxon>
        <taxon>Neoptera</taxon>
        <taxon>Endopterygota</taxon>
        <taxon>Lepidoptera</taxon>
        <taxon>Glossata</taxon>
        <taxon>Ditrysia</taxon>
        <taxon>Papilionoidea</taxon>
        <taxon>Nymphalidae</taxon>
        <taxon>Satyrinae</taxon>
        <taxon>Satyrini</taxon>
        <taxon>Mycalesina</taxon>
        <taxon>Bicyclus</taxon>
    </lineage>
</organism>
<dbReference type="InterPro" id="IPR036116">
    <property type="entry name" value="FN3_sf"/>
</dbReference>
<feature type="domain" description="Ig-like" evidence="4">
    <location>
        <begin position="18"/>
        <end position="102"/>
    </location>
</feature>
<keyword evidence="6" id="KW-1185">Reference proteome</keyword>
<dbReference type="SMART" id="SM00409">
    <property type="entry name" value="IG"/>
    <property type="match status" value="1"/>
</dbReference>
<dbReference type="PROSITE" id="PS50853">
    <property type="entry name" value="FN3"/>
    <property type="match status" value="1"/>
</dbReference>
<dbReference type="InterPro" id="IPR003599">
    <property type="entry name" value="Ig_sub"/>
</dbReference>
<evidence type="ECO:0000313" key="6">
    <source>
        <dbReference type="Proteomes" id="UP001652582"/>
    </source>
</evidence>
<dbReference type="RefSeq" id="XP_052741302.1">
    <property type="nucleotide sequence ID" value="XM_052885342.1"/>
</dbReference>
<dbReference type="GeneID" id="112057903"/>
<gene>
    <name evidence="7" type="primary">LOC112057903</name>
</gene>
<keyword evidence="2" id="KW-0472">Membrane</keyword>
<dbReference type="PANTHER" id="PTHR13817">
    <property type="entry name" value="TITIN"/>
    <property type="match status" value="1"/>
</dbReference>
<dbReference type="SUPFAM" id="SSF48726">
    <property type="entry name" value="Immunoglobulin"/>
    <property type="match status" value="1"/>
</dbReference>
<dbReference type="SUPFAM" id="SSF49265">
    <property type="entry name" value="Fibronectin type III"/>
    <property type="match status" value="1"/>
</dbReference>
<name>A0ABM3LQF3_BICAN</name>
<dbReference type="InterPro" id="IPR036179">
    <property type="entry name" value="Ig-like_dom_sf"/>
</dbReference>
<dbReference type="InterPro" id="IPR013783">
    <property type="entry name" value="Ig-like_fold"/>
</dbReference>
<evidence type="ECO:0000259" key="5">
    <source>
        <dbReference type="PROSITE" id="PS50853"/>
    </source>
</evidence>
<reference evidence="7" key="1">
    <citation type="submission" date="2025-08" db="UniProtKB">
        <authorList>
            <consortium name="RefSeq"/>
        </authorList>
    </citation>
    <scope>IDENTIFICATION</scope>
</reference>
<feature type="domain" description="Fibronectin type-III" evidence="5">
    <location>
        <begin position="107"/>
        <end position="208"/>
    </location>
</feature>
<dbReference type="InterPro" id="IPR003961">
    <property type="entry name" value="FN3_dom"/>
</dbReference>
<accession>A0ABM3LQF3</accession>
<protein>
    <submittedName>
        <fullName evidence="7">Uncharacterized protein LOC112057903</fullName>
    </submittedName>
</protein>
<dbReference type="PANTHER" id="PTHR13817:SF166">
    <property type="entry name" value="NEURONAL IGCAM-RELATED"/>
    <property type="match status" value="1"/>
</dbReference>
<evidence type="ECO:0000259" key="4">
    <source>
        <dbReference type="PROSITE" id="PS50835"/>
    </source>
</evidence>
<dbReference type="InterPro" id="IPR007110">
    <property type="entry name" value="Ig-like_dom"/>
</dbReference>
<keyword evidence="2" id="KW-0812">Transmembrane</keyword>
<keyword evidence="1" id="KW-0677">Repeat</keyword>
<sequence>MFLKRILVPLLCLGIEVPRTFGEEVEIRQVEADKGTNVTIPCGGLLVIPPPNVQWVHRGNRTHHEVLQDGSIGLTRVGVDDEGLYECSVENETAYIDRVNLTVRTEPPPLINVTVHASTILAIILWNVAGDGGHPIVDFTAQYRSAAPVNGSLEPWRPISPNHISPNSRQIDVYHLEPNASYWFRVWANNVLGPGPPVEVLATTLYSDQEAELIKHFLAGAETFDTRTWVAAVCVVMGTLAVLAAGTCAVLCREWRRADYTEEQDVIELVPNIILNPGFVEPDQARSRETYAASIIKSTECPGPGKPRRV</sequence>
<keyword evidence="3" id="KW-0732">Signal</keyword>
<dbReference type="Gene3D" id="2.60.40.10">
    <property type="entry name" value="Immunoglobulins"/>
    <property type="match status" value="2"/>
</dbReference>
<feature type="transmembrane region" description="Helical" evidence="2">
    <location>
        <begin position="229"/>
        <end position="252"/>
    </location>
</feature>
<evidence type="ECO:0000256" key="3">
    <source>
        <dbReference type="SAM" id="SignalP"/>
    </source>
</evidence>
<feature type="signal peptide" evidence="3">
    <location>
        <begin position="1"/>
        <end position="22"/>
    </location>
</feature>
<evidence type="ECO:0000313" key="7">
    <source>
        <dbReference type="RefSeq" id="XP_052741302.1"/>
    </source>
</evidence>
<keyword evidence="2" id="KW-1133">Transmembrane helix</keyword>
<evidence type="ECO:0000256" key="2">
    <source>
        <dbReference type="SAM" id="Phobius"/>
    </source>
</evidence>
<dbReference type="InterPro" id="IPR050964">
    <property type="entry name" value="Striated_Muscle_Regulatory"/>
</dbReference>